<accession>A0A3M6UM87</accession>
<dbReference type="InterPro" id="IPR036465">
    <property type="entry name" value="vWFA_dom_sf"/>
</dbReference>
<keyword evidence="4" id="KW-1185">Reference proteome</keyword>
<reference evidence="3 4" key="1">
    <citation type="journal article" date="2018" name="Sci. Rep.">
        <title>Comparative analysis of the Pocillopora damicornis genome highlights role of immune system in coral evolution.</title>
        <authorList>
            <person name="Cunning R."/>
            <person name="Bay R.A."/>
            <person name="Gillette P."/>
            <person name="Baker A.C."/>
            <person name="Traylor-Knowles N."/>
        </authorList>
    </citation>
    <scope>NUCLEOTIDE SEQUENCE [LARGE SCALE GENOMIC DNA]</scope>
    <source>
        <strain evidence="3">RSMAS</strain>
        <tissue evidence="3">Whole animal</tissue>
    </source>
</reference>
<dbReference type="InterPro" id="IPR050525">
    <property type="entry name" value="ECM_Assembly_Org"/>
</dbReference>
<feature type="region of interest" description="Disordered" evidence="1">
    <location>
        <begin position="1"/>
        <end position="24"/>
    </location>
</feature>
<feature type="compositionally biased region" description="Polar residues" evidence="1">
    <location>
        <begin position="14"/>
        <end position="24"/>
    </location>
</feature>
<dbReference type="PROSITE" id="PS50234">
    <property type="entry name" value="VWFA"/>
    <property type="match status" value="1"/>
</dbReference>
<gene>
    <name evidence="3" type="ORF">pdam_00018585</name>
</gene>
<name>A0A3M6UM87_POCDA</name>
<dbReference type="Gene3D" id="3.40.50.410">
    <property type="entry name" value="von Willebrand factor, type A domain"/>
    <property type="match status" value="2"/>
</dbReference>
<dbReference type="PANTHER" id="PTHR24020:SF84">
    <property type="entry name" value="VWFA DOMAIN-CONTAINING PROTEIN"/>
    <property type="match status" value="1"/>
</dbReference>
<evidence type="ECO:0000313" key="3">
    <source>
        <dbReference type="EMBL" id="RMX54766.1"/>
    </source>
</evidence>
<proteinExistence type="predicted"/>
<dbReference type="OrthoDB" id="10256829at2759"/>
<dbReference type="Pfam" id="PF00092">
    <property type="entry name" value="VWA"/>
    <property type="match status" value="1"/>
</dbReference>
<evidence type="ECO:0000313" key="4">
    <source>
        <dbReference type="Proteomes" id="UP000275408"/>
    </source>
</evidence>
<dbReference type="PANTHER" id="PTHR24020">
    <property type="entry name" value="COLLAGEN ALPHA"/>
    <property type="match status" value="1"/>
</dbReference>
<organism evidence="3 4">
    <name type="scientific">Pocillopora damicornis</name>
    <name type="common">Cauliflower coral</name>
    <name type="synonym">Millepora damicornis</name>
    <dbReference type="NCBI Taxonomy" id="46731"/>
    <lineage>
        <taxon>Eukaryota</taxon>
        <taxon>Metazoa</taxon>
        <taxon>Cnidaria</taxon>
        <taxon>Anthozoa</taxon>
        <taxon>Hexacorallia</taxon>
        <taxon>Scleractinia</taxon>
        <taxon>Astrocoeniina</taxon>
        <taxon>Pocilloporidae</taxon>
        <taxon>Pocillopora</taxon>
    </lineage>
</organism>
<feature type="domain" description="VWFA" evidence="2">
    <location>
        <begin position="68"/>
        <end position="155"/>
    </location>
</feature>
<evidence type="ECO:0000256" key="1">
    <source>
        <dbReference type="SAM" id="MobiDB-lite"/>
    </source>
</evidence>
<sequence length="155" mass="17248">MTRQHRKIAAEISASKSNNRKQQTGNCDKKIDLAIVLDASASIGKESFKEDFAKALIRRLALSSGSVRVSLVASYSTHEVREVVIFVTNGFSFIGSDAVKIRADEIKRRGIEVMAVGVTNRTGDEELEHLLSKPIKDHFFKLNEVDDSILSRICR</sequence>
<protein>
    <recommendedName>
        <fullName evidence="2">VWFA domain-containing protein</fullName>
    </recommendedName>
</protein>
<dbReference type="AlphaFoldDB" id="A0A3M6UM87"/>
<evidence type="ECO:0000259" key="2">
    <source>
        <dbReference type="PROSITE" id="PS50234"/>
    </source>
</evidence>
<dbReference type="Proteomes" id="UP000275408">
    <property type="component" value="Unassembled WGS sequence"/>
</dbReference>
<dbReference type="InterPro" id="IPR002035">
    <property type="entry name" value="VWF_A"/>
</dbReference>
<dbReference type="EMBL" id="RCHS01001191">
    <property type="protein sequence ID" value="RMX54766.1"/>
    <property type="molecule type" value="Genomic_DNA"/>
</dbReference>
<comment type="caution">
    <text evidence="3">The sequence shown here is derived from an EMBL/GenBank/DDBJ whole genome shotgun (WGS) entry which is preliminary data.</text>
</comment>
<dbReference type="SUPFAM" id="SSF53300">
    <property type="entry name" value="vWA-like"/>
    <property type="match status" value="1"/>
</dbReference>